<gene>
    <name evidence="8" type="ORF">HETSPECPRED_009191</name>
</gene>
<sequence length="564" mass="64972">MDSTHLLNLHLVHKALEYCGIDSSRLSGLNLQLILIAMSTLVIAINAIKYSTKEKQSRAPVVGYRTFIEPTFVLRGRFFQGARQIVTDGYNKFKDGMFWIRRNDTDLLVISTKYVDELRGLPESKASPIQAHIRVGKPFLNFNDLSCRINKNLAGKHSTTDLFLESNLHTRVLQNRLTPNLGKLFPTIKEELDYGMARDLPTMGYPLTQPLSDDESFVELDTYKTMLRIIARISARMFVGLPLCRDEEWLHITEHYTEDVFTTVMLLRMLPKFLHSLAVWLLPSSYRVHRNLRRAKQIIGPIVKERRNIQSQAMQSGEERNDTLQWMMDAATEDEGKPEKLAHRQLIMTLGAVHTTTMAVAHALFDLCAYPEYFGTLREEVDRFYNTEQAWDKSDLTRLVKLDSFCKESQRFNPPAIFAFNRVAMESLQLSDGITIPKGTHFVVPSINALMDPAIIPDPNKFDPLRYYRKRLEPEEANRHQYTMTTNTELHFGHGRFSCPGRFFAAVEMKLILSHLLRHYELMLPPGRERPVNQVADDNIFPDVNAVLLMRRRQGVQEMRSEGV</sequence>
<evidence type="ECO:0000313" key="8">
    <source>
        <dbReference type="EMBL" id="CAF9934340.1"/>
    </source>
</evidence>
<evidence type="ECO:0000256" key="2">
    <source>
        <dbReference type="ARBA" id="ARBA00010617"/>
    </source>
</evidence>
<dbReference type="EMBL" id="CAJPDS010000074">
    <property type="protein sequence ID" value="CAF9934340.1"/>
    <property type="molecule type" value="Genomic_DNA"/>
</dbReference>
<dbReference type="Gene3D" id="1.10.630.10">
    <property type="entry name" value="Cytochrome P450"/>
    <property type="match status" value="1"/>
</dbReference>
<keyword evidence="9" id="KW-1185">Reference proteome</keyword>
<evidence type="ECO:0000256" key="3">
    <source>
        <dbReference type="ARBA" id="ARBA00022723"/>
    </source>
</evidence>
<reference evidence="8" key="1">
    <citation type="submission" date="2021-03" db="EMBL/GenBank/DDBJ databases">
        <authorList>
            <person name="Tagirdzhanova G."/>
        </authorList>
    </citation>
    <scope>NUCLEOTIDE SEQUENCE</scope>
</reference>
<dbReference type="AlphaFoldDB" id="A0A8H3IYL3"/>
<dbReference type="PANTHER" id="PTHR46206:SF6">
    <property type="entry name" value="CYTOCHROME P450 MONOOXYGENASE AN1598-RELATED"/>
    <property type="match status" value="1"/>
</dbReference>
<keyword evidence="3 7" id="KW-0479">Metal-binding</keyword>
<keyword evidence="5 7" id="KW-0408">Iron</keyword>
<dbReference type="PRINTS" id="PR00463">
    <property type="entry name" value="EP450I"/>
</dbReference>
<dbReference type="GO" id="GO:0020037">
    <property type="term" value="F:heme binding"/>
    <property type="evidence" value="ECO:0007669"/>
    <property type="project" value="InterPro"/>
</dbReference>
<dbReference type="PANTHER" id="PTHR46206">
    <property type="entry name" value="CYTOCHROME P450"/>
    <property type="match status" value="1"/>
</dbReference>
<name>A0A8H3IYL3_9LECA</name>
<dbReference type="SUPFAM" id="SSF48264">
    <property type="entry name" value="Cytochrome P450"/>
    <property type="match status" value="1"/>
</dbReference>
<organism evidence="8 9">
    <name type="scientific">Heterodermia speciosa</name>
    <dbReference type="NCBI Taxonomy" id="116794"/>
    <lineage>
        <taxon>Eukaryota</taxon>
        <taxon>Fungi</taxon>
        <taxon>Dikarya</taxon>
        <taxon>Ascomycota</taxon>
        <taxon>Pezizomycotina</taxon>
        <taxon>Lecanoromycetes</taxon>
        <taxon>OSLEUM clade</taxon>
        <taxon>Lecanoromycetidae</taxon>
        <taxon>Caliciales</taxon>
        <taxon>Physciaceae</taxon>
        <taxon>Heterodermia</taxon>
    </lineage>
</organism>
<dbReference type="CDD" id="cd11041">
    <property type="entry name" value="CYP503A1-like"/>
    <property type="match status" value="1"/>
</dbReference>
<evidence type="ECO:0000256" key="4">
    <source>
        <dbReference type="ARBA" id="ARBA00023002"/>
    </source>
</evidence>
<protein>
    <recommendedName>
        <fullName evidence="10">Cytochrome P450</fullName>
    </recommendedName>
</protein>
<keyword evidence="4" id="KW-0560">Oxidoreductase</keyword>
<dbReference type="InterPro" id="IPR002401">
    <property type="entry name" value="Cyt_P450_E_grp-I"/>
</dbReference>
<proteinExistence type="inferred from homology"/>
<keyword evidence="6" id="KW-0503">Monooxygenase</keyword>
<dbReference type="Pfam" id="PF00067">
    <property type="entry name" value="p450"/>
    <property type="match status" value="1"/>
</dbReference>
<evidence type="ECO:0000256" key="5">
    <source>
        <dbReference type="ARBA" id="ARBA00023004"/>
    </source>
</evidence>
<dbReference type="InterPro" id="IPR001128">
    <property type="entry name" value="Cyt_P450"/>
</dbReference>
<dbReference type="InterPro" id="IPR036396">
    <property type="entry name" value="Cyt_P450_sf"/>
</dbReference>
<evidence type="ECO:0000256" key="7">
    <source>
        <dbReference type="PIRSR" id="PIRSR602401-1"/>
    </source>
</evidence>
<keyword evidence="7" id="KW-0349">Heme</keyword>
<evidence type="ECO:0008006" key="10">
    <source>
        <dbReference type="Google" id="ProtNLM"/>
    </source>
</evidence>
<comment type="caution">
    <text evidence="8">The sequence shown here is derived from an EMBL/GenBank/DDBJ whole genome shotgun (WGS) entry which is preliminary data.</text>
</comment>
<dbReference type="GO" id="GO:0005506">
    <property type="term" value="F:iron ion binding"/>
    <property type="evidence" value="ECO:0007669"/>
    <property type="project" value="InterPro"/>
</dbReference>
<dbReference type="Proteomes" id="UP000664521">
    <property type="component" value="Unassembled WGS sequence"/>
</dbReference>
<accession>A0A8H3IYL3</accession>
<evidence type="ECO:0000313" key="9">
    <source>
        <dbReference type="Proteomes" id="UP000664521"/>
    </source>
</evidence>
<dbReference type="OrthoDB" id="1844152at2759"/>
<evidence type="ECO:0000256" key="1">
    <source>
        <dbReference type="ARBA" id="ARBA00001971"/>
    </source>
</evidence>
<comment type="cofactor">
    <cofactor evidence="1 7">
        <name>heme</name>
        <dbReference type="ChEBI" id="CHEBI:30413"/>
    </cofactor>
</comment>
<feature type="binding site" description="axial binding residue" evidence="7">
    <location>
        <position position="499"/>
    </location>
    <ligand>
        <name>heme</name>
        <dbReference type="ChEBI" id="CHEBI:30413"/>
    </ligand>
    <ligandPart>
        <name>Fe</name>
        <dbReference type="ChEBI" id="CHEBI:18248"/>
    </ligandPart>
</feature>
<comment type="similarity">
    <text evidence="2">Belongs to the cytochrome P450 family.</text>
</comment>
<dbReference type="GO" id="GO:0016705">
    <property type="term" value="F:oxidoreductase activity, acting on paired donors, with incorporation or reduction of molecular oxygen"/>
    <property type="evidence" value="ECO:0007669"/>
    <property type="project" value="InterPro"/>
</dbReference>
<evidence type="ECO:0000256" key="6">
    <source>
        <dbReference type="ARBA" id="ARBA00023033"/>
    </source>
</evidence>
<dbReference type="GO" id="GO:0004497">
    <property type="term" value="F:monooxygenase activity"/>
    <property type="evidence" value="ECO:0007669"/>
    <property type="project" value="UniProtKB-KW"/>
</dbReference>